<evidence type="ECO:0000313" key="1">
    <source>
        <dbReference type="EMBL" id="KIM55265.1"/>
    </source>
</evidence>
<dbReference type="AlphaFoldDB" id="A0A0C3D3A3"/>
<protein>
    <submittedName>
        <fullName evidence="1">Uncharacterized protein</fullName>
    </submittedName>
</protein>
<proteinExistence type="predicted"/>
<reference evidence="2" key="2">
    <citation type="submission" date="2015-01" db="EMBL/GenBank/DDBJ databases">
        <title>Evolutionary Origins and Diversification of the Mycorrhizal Mutualists.</title>
        <authorList>
            <consortium name="DOE Joint Genome Institute"/>
            <consortium name="Mycorrhizal Genomics Consortium"/>
            <person name="Kohler A."/>
            <person name="Kuo A."/>
            <person name="Nagy L.G."/>
            <person name="Floudas D."/>
            <person name="Copeland A."/>
            <person name="Barry K.W."/>
            <person name="Cichocki N."/>
            <person name="Veneault-Fourrey C."/>
            <person name="LaButti K."/>
            <person name="Lindquist E.A."/>
            <person name="Lipzen A."/>
            <person name="Lundell T."/>
            <person name="Morin E."/>
            <person name="Murat C."/>
            <person name="Riley R."/>
            <person name="Ohm R."/>
            <person name="Sun H."/>
            <person name="Tunlid A."/>
            <person name="Henrissat B."/>
            <person name="Grigoriev I.V."/>
            <person name="Hibbett D.S."/>
            <person name="Martin F."/>
        </authorList>
    </citation>
    <scope>NUCLEOTIDE SEQUENCE [LARGE SCALE GENOMIC DNA]</scope>
    <source>
        <strain evidence="2">Foug A</strain>
    </source>
</reference>
<dbReference type="Proteomes" id="UP000053989">
    <property type="component" value="Unassembled WGS sequence"/>
</dbReference>
<organism evidence="1 2">
    <name type="scientific">Scleroderma citrinum Foug A</name>
    <dbReference type="NCBI Taxonomy" id="1036808"/>
    <lineage>
        <taxon>Eukaryota</taxon>
        <taxon>Fungi</taxon>
        <taxon>Dikarya</taxon>
        <taxon>Basidiomycota</taxon>
        <taxon>Agaricomycotina</taxon>
        <taxon>Agaricomycetes</taxon>
        <taxon>Agaricomycetidae</taxon>
        <taxon>Boletales</taxon>
        <taxon>Sclerodermatineae</taxon>
        <taxon>Sclerodermataceae</taxon>
        <taxon>Scleroderma</taxon>
    </lineage>
</organism>
<gene>
    <name evidence="1" type="ORF">SCLCIDRAFT_309184</name>
</gene>
<reference evidence="1 2" key="1">
    <citation type="submission" date="2014-04" db="EMBL/GenBank/DDBJ databases">
        <authorList>
            <consortium name="DOE Joint Genome Institute"/>
            <person name="Kuo A."/>
            <person name="Kohler A."/>
            <person name="Nagy L.G."/>
            <person name="Floudas D."/>
            <person name="Copeland A."/>
            <person name="Barry K.W."/>
            <person name="Cichocki N."/>
            <person name="Veneault-Fourrey C."/>
            <person name="LaButti K."/>
            <person name="Lindquist E.A."/>
            <person name="Lipzen A."/>
            <person name="Lundell T."/>
            <person name="Morin E."/>
            <person name="Murat C."/>
            <person name="Sun H."/>
            <person name="Tunlid A."/>
            <person name="Henrissat B."/>
            <person name="Grigoriev I.V."/>
            <person name="Hibbett D.S."/>
            <person name="Martin F."/>
            <person name="Nordberg H.P."/>
            <person name="Cantor M.N."/>
            <person name="Hua S.X."/>
        </authorList>
    </citation>
    <scope>NUCLEOTIDE SEQUENCE [LARGE SCALE GENOMIC DNA]</scope>
    <source>
        <strain evidence="1 2">Foug A</strain>
    </source>
</reference>
<dbReference type="InParanoid" id="A0A0C3D3A3"/>
<keyword evidence="2" id="KW-1185">Reference proteome</keyword>
<evidence type="ECO:0000313" key="2">
    <source>
        <dbReference type="Proteomes" id="UP000053989"/>
    </source>
</evidence>
<dbReference type="HOGENOM" id="CLU_1143105_0_0_1"/>
<dbReference type="EMBL" id="KN822138">
    <property type="protein sequence ID" value="KIM55265.1"/>
    <property type="molecule type" value="Genomic_DNA"/>
</dbReference>
<sequence length="243" mass="27093">MLRRSNQVSTFLRALLSINAMRSWSSAHLPVDAMCNTYMNCFPYTCIQRAKLFLPPSISSVSDSLTMRHSCVDWGATQPTRKAPFLVFSYGNRHLYAAVPKSFDALEETVRKKFSLGVAQIEFYSSCGNLCGDVLTKIDEDVWELVAPCIGSITVIKTTPSTTEPVAGQFRLSQHLYGGKRWISCKQNCGPIPRKMPRNLISLSSRKSKLHHCHLAKTAAVQMATSEGPVTLTSIWSAYFHQP</sequence>
<name>A0A0C3D3A3_9AGAM</name>
<accession>A0A0C3D3A3</accession>